<dbReference type="GO" id="GO:0000156">
    <property type="term" value="F:phosphorelay response regulator activity"/>
    <property type="evidence" value="ECO:0007669"/>
    <property type="project" value="TreeGrafter"/>
</dbReference>
<proteinExistence type="predicted"/>
<dbReference type="SUPFAM" id="SSF158472">
    <property type="entry name" value="HAMP domain-like"/>
    <property type="match status" value="1"/>
</dbReference>
<dbReference type="SMART" id="SM00388">
    <property type="entry name" value="HisKA"/>
    <property type="match status" value="1"/>
</dbReference>
<keyword evidence="7" id="KW-0418">Kinase</keyword>
<comment type="subcellular location">
    <subcellularLocation>
        <location evidence="2">Membrane</location>
    </subcellularLocation>
</comment>
<evidence type="ECO:0000256" key="5">
    <source>
        <dbReference type="ARBA" id="ARBA00022679"/>
    </source>
</evidence>
<protein>
    <recommendedName>
        <fullName evidence="3">histidine kinase</fullName>
        <ecNumber evidence="3">2.7.13.3</ecNumber>
    </recommendedName>
</protein>
<keyword evidence="4" id="KW-0597">Phosphoprotein</keyword>
<dbReference type="Pfam" id="PF00672">
    <property type="entry name" value="HAMP"/>
    <property type="match status" value="1"/>
</dbReference>
<dbReference type="PROSITE" id="PS50109">
    <property type="entry name" value="HIS_KIN"/>
    <property type="match status" value="1"/>
</dbReference>
<dbReference type="GO" id="GO:0016020">
    <property type="term" value="C:membrane"/>
    <property type="evidence" value="ECO:0007669"/>
    <property type="project" value="UniProtKB-SubCell"/>
</dbReference>
<comment type="caution">
    <text evidence="12">The sequence shown here is derived from an EMBL/GenBank/DDBJ whole genome shotgun (WGS) entry which is preliminary data.</text>
</comment>
<dbReference type="PROSITE" id="PS50885">
    <property type="entry name" value="HAMP"/>
    <property type="match status" value="1"/>
</dbReference>
<dbReference type="InterPro" id="IPR004358">
    <property type="entry name" value="Sig_transdc_His_kin-like_C"/>
</dbReference>
<dbReference type="GO" id="GO:0030295">
    <property type="term" value="F:protein kinase activator activity"/>
    <property type="evidence" value="ECO:0007669"/>
    <property type="project" value="TreeGrafter"/>
</dbReference>
<keyword evidence="13" id="KW-1185">Reference proteome</keyword>
<dbReference type="OrthoDB" id="9813151at2"/>
<evidence type="ECO:0000256" key="2">
    <source>
        <dbReference type="ARBA" id="ARBA00004370"/>
    </source>
</evidence>
<dbReference type="Proteomes" id="UP000216339">
    <property type="component" value="Unassembled WGS sequence"/>
</dbReference>
<dbReference type="InterPro" id="IPR003594">
    <property type="entry name" value="HATPase_dom"/>
</dbReference>
<dbReference type="CDD" id="cd00075">
    <property type="entry name" value="HATPase"/>
    <property type="match status" value="1"/>
</dbReference>
<feature type="domain" description="HAMP" evidence="11">
    <location>
        <begin position="173"/>
        <end position="225"/>
    </location>
</feature>
<dbReference type="Pfam" id="PF02518">
    <property type="entry name" value="HATPase_c"/>
    <property type="match status" value="1"/>
</dbReference>
<gene>
    <name evidence="12" type="ORF">BSZ37_12120</name>
</gene>
<dbReference type="InterPro" id="IPR050351">
    <property type="entry name" value="BphY/WalK/GraS-like"/>
</dbReference>
<evidence type="ECO:0000256" key="1">
    <source>
        <dbReference type="ARBA" id="ARBA00000085"/>
    </source>
</evidence>
<dbReference type="SUPFAM" id="SSF55874">
    <property type="entry name" value="ATPase domain of HSP90 chaperone/DNA topoisomerase II/histidine kinase"/>
    <property type="match status" value="1"/>
</dbReference>
<organism evidence="12 13">
    <name type="scientific">Rubrivirga marina</name>
    <dbReference type="NCBI Taxonomy" id="1196024"/>
    <lineage>
        <taxon>Bacteria</taxon>
        <taxon>Pseudomonadati</taxon>
        <taxon>Rhodothermota</taxon>
        <taxon>Rhodothermia</taxon>
        <taxon>Rhodothermales</taxon>
        <taxon>Rubricoccaceae</taxon>
        <taxon>Rubrivirga</taxon>
    </lineage>
</organism>
<reference evidence="12 13" key="1">
    <citation type="submission" date="2016-11" db="EMBL/GenBank/DDBJ databases">
        <title>Study of marine rhodopsin-containing bacteria.</title>
        <authorList>
            <person name="Yoshizawa S."/>
            <person name="Kumagai Y."/>
            <person name="Kogure K."/>
        </authorList>
    </citation>
    <scope>NUCLEOTIDE SEQUENCE [LARGE SCALE GENOMIC DNA]</scope>
    <source>
        <strain evidence="12 13">SAORIC-28</strain>
    </source>
</reference>
<dbReference type="PRINTS" id="PR00344">
    <property type="entry name" value="BCTRLSENSOR"/>
</dbReference>
<keyword evidence="9" id="KW-0902">Two-component regulatory system</keyword>
<keyword evidence="6" id="KW-0547">Nucleotide-binding</keyword>
<dbReference type="PANTHER" id="PTHR42878:SF7">
    <property type="entry name" value="SENSOR HISTIDINE KINASE GLRK"/>
    <property type="match status" value="1"/>
</dbReference>
<evidence type="ECO:0000256" key="4">
    <source>
        <dbReference type="ARBA" id="ARBA00022553"/>
    </source>
</evidence>
<evidence type="ECO:0000256" key="9">
    <source>
        <dbReference type="ARBA" id="ARBA00023012"/>
    </source>
</evidence>
<dbReference type="SUPFAM" id="SSF47384">
    <property type="entry name" value="Homodimeric domain of signal transducing histidine kinase"/>
    <property type="match status" value="1"/>
</dbReference>
<evidence type="ECO:0000259" key="11">
    <source>
        <dbReference type="PROSITE" id="PS50885"/>
    </source>
</evidence>
<dbReference type="AlphaFoldDB" id="A0A271J1J2"/>
<keyword evidence="8" id="KW-0067">ATP-binding</keyword>
<dbReference type="CDD" id="cd06225">
    <property type="entry name" value="HAMP"/>
    <property type="match status" value="1"/>
</dbReference>
<evidence type="ECO:0000259" key="10">
    <source>
        <dbReference type="PROSITE" id="PS50109"/>
    </source>
</evidence>
<sequence length="570" mass="59123">MRRLAVQIALSFLALTLLTVGIGAVAAALLGRLGGAVTQTLDENVRSVVAAERMGRALDAAEAARLGDDDGEAERADRAFRDALGEARTAAVLPEEPALLDTLAASFDAYRQGEASAARVDGLRARLLVLNERAATERAQRAEAAGERARRLLLLAVACAVVASGVAGALLTRRITRPLRDLTAGVAEVGRGDFRQRVGAGAGGEVGALARAFNEMAERLEAYEALNVRALLREKRTAESLVAAIPSPVVVTEGPDARVRLVNEAAEALVGGGAPGRPLAEVASALASARPSDGPDPLVEVGHQTFRLRRTEVSVPAEPDEPTGSSPDRLAVLVLDDVTPFRALDVARREFLAAVSHELRTPLTSMHVAADLLLRGAVGPLSDDQRELAEIVRGDVERMKALTARLLDLARVEVGGRPVGPVDLSEVAHAAAEGVRLVAAERGVDVAVEAAGVPIVEGDADGLAMALSNLAANAVRHAASRVVVRVEAPPGGVRLAVEDDGPGLPDDAVDRVFEPLVQLGTPDDARAGSAGLGLTIVRRVAEAHGGRAWAEPGPGGRFFVSIPAVPSPSP</sequence>
<accession>A0A271J1J2</accession>
<dbReference type="InterPro" id="IPR036890">
    <property type="entry name" value="HATPase_C_sf"/>
</dbReference>
<evidence type="ECO:0000256" key="3">
    <source>
        <dbReference type="ARBA" id="ARBA00012438"/>
    </source>
</evidence>
<dbReference type="Gene3D" id="3.30.565.10">
    <property type="entry name" value="Histidine kinase-like ATPase, C-terminal domain"/>
    <property type="match status" value="1"/>
</dbReference>
<dbReference type="CDD" id="cd00082">
    <property type="entry name" value="HisKA"/>
    <property type="match status" value="1"/>
</dbReference>
<dbReference type="RefSeq" id="WP_095510784.1">
    <property type="nucleotide sequence ID" value="NZ_MQWD01000001.1"/>
</dbReference>
<dbReference type="EMBL" id="MQWD01000001">
    <property type="protein sequence ID" value="PAP77118.1"/>
    <property type="molecule type" value="Genomic_DNA"/>
</dbReference>
<dbReference type="Gene3D" id="1.10.287.130">
    <property type="match status" value="1"/>
</dbReference>
<evidence type="ECO:0000256" key="8">
    <source>
        <dbReference type="ARBA" id="ARBA00022840"/>
    </source>
</evidence>
<dbReference type="Gene3D" id="3.30.450.20">
    <property type="entry name" value="PAS domain"/>
    <property type="match status" value="1"/>
</dbReference>
<dbReference type="Gene3D" id="6.10.340.10">
    <property type="match status" value="1"/>
</dbReference>
<evidence type="ECO:0000256" key="6">
    <source>
        <dbReference type="ARBA" id="ARBA00022741"/>
    </source>
</evidence>
<keyword evidence="5" id="KW-0808">Transferase</keyword>
<evidence type="ECO:0000313" key="13">
    <source>
        <dbReference type="Proteomes" id="UP000216339"/>
    </source>
</evidence>
<dbReference type="InterPro" id="IPR005467">
    <property type="entry name" value="His_kinase_dom"/>
</dbReference>
<feature type="domain" description="Histidine kinase" evidence="10">
    <location>
        <begin position="354"/>
        <end position="566"/>
    </location>
</feature>
<dbReference type="SMART" id="SM00304">
    <property type="entry name" value="HAMP"/>
    <property type="match status" value="1"/>
</dbReference>
<dbReference type="Pfam" id="PF00512">
    <property type="entry name" value="HisKA"/>
    <property type="match status" value="1"/>
</dbReference>
<dbReference type="SMART" id="SM00387">
    <property type="entry name" value="HATPase_c"/>
    <property type="match status" value="1"/>
</dbReference>
<dbReference type="GO" id="GO:0007234">
    <property type="term" value="P:osmosensory signaling via phosphorelay pathway"/>
    <property type="evidence" value="ECO:0007669"/>
    <property type="project" value="TreeGrafter"/>
</dbReference>
<evidence type="ECO:0000256" key="7">
    <source>
        <dbReference type="ARBA" id="ARBA00022777"/>
    </source>
</evidence>
<dbReference type="PANTHER" id="PTHR42878">
    <property type="entry name" value="TWO-COMPONENT HISTIDINE KINASE"/>
    <property type="match status" value="1"/>
</dbReference>
<dbReference type="GO" id="GO:0005524">
    <property type="term" value="F:ATP binding"/>
    <property type="evidence" value="ECO:0007669"/>
    <property type="project" value="UniProtKB-KW"/>
</dbReference>
<dbReference type="GO" id="GO:0000155">
    <property type="term" value="F:phosphorelay sensor kinase activity"/>
    <property type="evidence" value="ECO:0007669"/>
    <property type="project" value="InterPro"/>
</dbReference>
<dbReference type="InterPro" id="IPR036097">
    <property type="entry name" value="HisK_dim/P_sf"/>
</dbReference>
<name>A0A271J1J2_9BACT</name>
<comment type="catalytic activity">
    <reaction evidence="1">
        <text>ATP + protein L-histidine = ADP + protein N-phospho-L-histidine.</text>
        <dbReference type="EC" id="2.7.13.3"/>
    </reaction>
</comment>
<dbReference type="EC" id="2.7.13.3" evidence="3"/>
<dbReference type="InterPro" id="IPR003660">
    <property type="entry name" value="HAMP_dom"/>
</dbReference>
<evidence type="ECO:0000313" key="12">
    <source>
        <dbReference type="EMBL" id="PAP77118.1"/>
    </source>
</evidence>
<dbReference type="InterPro" id="IPR003661">
    <property type="entry name" value="HisK_dim/P_dom"/>
</dbReference>